<dbReference type="KEGG" id="rdp:RD2015_23"/>
<gene>
    <name evidence="4" type="ORF">RD2015_23</name>
</gene>
<feature type="domain" description="DUF7825" evidence="3">
    <location>
        <begin position="721"/>
        <end position="914"/>
    </location>
</feature>
<accession>A0A0U2TWC9</accession>
<name>A0A0U2TWC9_9BURK</name>
<dbReference type="InterPro" id="IPR056726">
    <property type="entry name" value="DUF7824"/>
</dbReference>
<feature type="domain" description="DUF6493" evidence="1">
    <location>
        <begin position="155"/>
        <end position="304"/>
    </location>
</feature>
<evidence type="ECO:0000313" key="4">
    <source>
        <dbReference type="EMBL" id="ALV04529.1"/>
    </source>
</evidence>
<proteinExistence type="predicted"/>
<dbReference type="AlphaFoldDB" id="A0A0U2TWC9"/>
<dbReference type="Pfam" id="PF25149">
    <property type="entry name" value="DUF7825"/>
    <property type="match status" value="1"/>
</dbReference>
<dbReference type="Pfam" id="PF20103">
    <property type="entry name" value="DUF6493"/>
    <property type="match status" value="1"/>
</dbReference>
<dbReference type="Proteomes" id="UP000060699">
    <property type="component" value="Chromosome"/>
</dbReference>
<protein>
    <submittedName>
        <fullName evidence="4">Uncharacterized protein</fullName>
    </submittedName>
</protein>
<dbReference type="EMBL" id="CP013729">
    <property type="protein sequence ID" value="ALV04529.1"/>
    <property type="molecule type" value="Genomic_DNA"/>
</dbReference>
<dbReference type="InterPro" id="IPR056727">
    <property type="entry name" value="DUF7825"/>
</dbReference>
<dbReference type="OrthoDB" id="8481515at2"/>
<dbReference type="RefSeq" id="WP_058933155.1">
    <property type="nucleotide sequence ID" value="NZ_CP013729.1"/>
</dbReference>
<keyword evidence="5" id="KW-1185">Reference proteome</keyword>
<evidence type="ECO:0000259" key="2">
    <source>
        <dbReference type="Pfam" id="PF25148"/>
    </source>
</evidence>
<dbReference type="Pfam" id="PF25148">
    <property type="entry name" value="DUF7824"/>
    <property type="match status" value="1"/>
</dbReference>
<dbReference type="STRING" id="76731.RD2015_23"/>
<evidence type="ECO:0000259" key="3">
    <source>
        <dbReference type="Pfam" id="PF25149"/>
    </source>
</evidence>
<dbReference type="InterPro" id="IPR045472">
    <property type="entry name" value="DUF6493"/>
</dbReference>
<reference evidence="4 5" key="1">
    <citation type="submission" date="2015-12" db="EMBL/GenBank/DDBJ databases">
        <title>Complete genome of Roseateles depolymerans KCTC 42856.</title>
        <authorList>
            <person name="Kim K.M."/>
        </authorList>
    </citation>
    <scope>NUCLEOTIDE SEQUENCE [LARGE SCALE GENOMIC DNA]</scope>
    <source>
        <strain evidence="4 5">KCTC 42856</strain>
    </source>
</reference>
<organism evidence="4 5">
    <name type="scientific">Roseateles depolymerans</name>
    <dbReference type="NCBI Taxonomy" id="76731"/>
    <lineage>
        <taxon>Bacteria</taxon>
        <taxon>Pseudomonadati</taxon>
        <taxon>Pseudomonadota</taxon>
        <taxon>Betaproteobacteria</taxon>
        <taxon>Burkholderiales</taxon>
        <taxon>Sphaerotilaceae</taxon>
        <taxon>Roseateles</taxon>
    </lineage>
</organism>
<sequence>MFNPTTPLESAIAAGDADQTLSLLRSETPEQRRSHRAGLLRMLKSLEDAGWKVATGTWTGDSIDQQELSLSIAIALCGTARDVMDARVDIDLLIELGREFHPRCLDELADTFLKASPNRIEAVQQLIGAGLVSRPDTDDYILGLIALPRVIRSTQGLKALFDADPGLRPLLLRVFEIEGTTECSLASSDQYNRVHGLDWVTLLLSMADDGLTTRAELLDLTLGALEKDWPQYRSGWFSRFHAVLDPDAATLRARLPRYLALCASRIPPTVALALQALKTMDLAAPIDADALLNALRPVMASSIKGQLEAAMKLLDRLVARQPERRLSTSSLVAMALLHDSAAAQASVLERLKSWGVDQATRQQLSDFVATVAAVNRPQLLQLIGEAPTAVAADVNASAAHASPSAPCAASSPLPTAHPLDDARRLPRFDDLHELVECIAHVFENATDVDAFERCVAELVRITPLAEDDRPLFGPVRKHAARVKPLLPRELARLLIYVLDGVRTPGYANQDHGGNLSPVESLLNERIDALMDLAAQGRGLVPLSAPTHQGGYIAAEAFIDRVAQHGAANAVSTELEQVAGLLRLMPIVGHDEAPALRARARALVDAPLTRALRYALGDELTPDTHRELFAAAARIRHPREDDLVLDGCHPNLGPDGALMARPTWRVHTHLHRYGDKTTTYYDLQVDTPPVPAQTPSTRLAVRRHPPGPNAREHYRWWSFAGIDEGAVRYSATLLPSDPEAFFADGVRAVGNNLDWSEAQWQNRAYLDRLLDPVTAMTPMACLLLVLALFGKEPGQTAIAVDAWVAAHTEGRLSSAQLLVEPLTVLIASPLVKPARLHKSLQAALRIDARMQALVFELLCAAVTVNPEGPPRDMALLLSLLLELKVDGARPLPPDVQSSLSQMKLSGQAKQLRAQLLA</sequence>
<evidence type="ECO:0000259" key="1">
    <source>
        <dbReference type="Pfam" id="PF20103"/>
    </source>
</evidence>
<feature type="domain" description="DUF7824" evidence="2">
    <location>
        <begin position="516"/>
        <end position="639"/>
    </location>
</feature>
<evidence type="ECO:0000313" key="5">
    <source>
        <dbReference type="Proteomes" id="UP000060699"/>
    </source>
</evidence>